<evidence type="ECO:0000256" key="7">
    <source>
        <dbReference type="ARBA" id="ARBA00023209"/>
    </source>
</evidence>
<feature type="binding site" evidence="13">
    <location>
        <position position="271"/>
    </location>
    <ligand>
        <name>NADPH</name>
        <dbReference type="ChEBI" id="CHEBI:57783"/>
    </ligand>
</feature>
<comment type="similarity">
    <text evidence="1 13 17">Belongs to the NAD-dependent glycerol-3-phosphate dehydrogenase family.</text>
</comment>
<dbReference type="SUPFAM" id="SSF51735">
    <property type="entry name" value="NAD(P)-binding Rossmann-fold domains"/>
    <property type="match status" value="1"/>
</dbReference>
<evidence type="ECO:0000256" key="6">
    <source>
        <dbReference type="ARBA" id="ARBA00023098"/>
    </source>
</evidence>
<dbReference type="Gene3D" id="1.10.1040.10">
    <property type="entry name" value="N-(1-d-carboxylethyl)-l-norvaline Dehydrogenase, domain 2"/>
    <property type="match status" value="1"/>
</dbReference>
<dbReference type="Proteomes" id="UP000267841">
    <property type="component" value="Unassembled WGS sequence"/>
</dbReference>
<dbReference type="InterPro" id="IPR036291">
    <property type="entry name" value="NAD(P)-bd_dom_sf"/>
</dbReference>
<evidence type="ECO:0000256" key="9">
    <source>
        <dbReference type="ARBA" id="ARBA00052716"/>
    </source>
</evidence>
<dbReference type="PIRSF" id="PIRSF000114">
    <property type="entry name" value="Glycerol-3-P_dh"/>
    <property type="match status" value="1"/>
</dbReference>
<feature type="domain" description="Glycerol-3-phosphate dehydrogenase NAD-dependent N-terminal" evidence="18">
    <location>
        <begin position="4"/>
        <end position="150"/>
    </location>
</feature>
<feature type="binding site" evidence="13">
    <location>
        <position position="236"/>
    </location>
    <ligand>
        <name>sn-glycerol 3-phosphate</name>
        <dbReference type="ChEBI" id="CHEBI:57597"/>
    </ligand>
</feature>
<feature type="binding site" evidence="13">
    <location>
        <position position="131"/>
    </location>
    <ligand>
        <name>NADPH</name>
        <dbReference type="ChEBI" id="CHEBI:57783"/>
    </ligand>
</feature>
<evidence type="ECO:0000256" key="15">
    <source>
        <dbReference type="PIRSR" id="PIRSR000114-2"/>
    </source>
</evidence>
<evidence type="ECO:0000313" key="20">
    <source>
        <dbReference type="EMBL" id="RLJ70893.1"/>
    </source>
</evidence>
<dbReference type="GO" id="GO:0141152">
    <property type="term" value="F:glycerol-3-phosphate dehydrogenase (NAD+) activity"/>
    <property type="evidence" value="ECO:0007669"/>
    <property type="project" value="RHEA"/>
</dbReference>
<dbReference type="NCBIfam" id="NF000940">
    <property type="entry name" value="PRK00094.1-2"/>
    <property type="match status" value="1"/>
</dbReference>
<dbReference type="GO" id="GO:0006650">
    <property type="term" value="P:glycerophospholipid metabolic process"/>
    <property type="evidence" value="ECO:0007669"/>
    <property type="project" value="UniProtKB-UniRule"/>
</dbReference>
<keyword evidence="4 13" id="KW-0560">Oxidoreductase</keyword>
<evidence type="ECO:0000256" key="4">
    <source>
        <dbReference type="ARBA" id="ARBA00023002"/>
    </source>
</evidence>
<dbReference type="GO" id="GO:0005829">
    <property type="term" value="C:cytosol"/>
    <property type="evidence" value="ECO:0007669"/>
    <property type="project" value="TreeGrafter"/>
</dbReference>
<feature type="binding site" evidence="16">
    <location>
        <position position="131"/>
    </location>
    <ligand>
        <name>NAD(+)</name>
        <dbReference type="ChEBI" id="CHEBI:57540"/>
    </ligand>
</feature>
<feature type="binding site" evidence="13">
    <location>
        <position position="247"/>
    </location>
    <ligand>
        <name>NADPH</name>
        <dbReference type="ChEBI" id="CHEBI:57783"/>
    </ligand>
</feature>
<sequence>MRFAVIGGGRWGTALGVHLGRNGNEALIYDINEETVGKINQGIHPYTEGVRIPEGVRATTSIHNVEDYENLVCALPTQTVRSVFSQINLKGKRVINASKGLELKTFKRVSQIIKEIEQECNVFALSGPSFAEEVSKGLPTAVVLAYEQDEEGAHQLQRAINSENFRVYLNPDIVGVELGGALKNVIAIACGISDGLGFGYNARAALITRGLVEMTRIGVRLGAKKETFFGLSGAGDLILTSTSDLSRNRTFGFLLGKGLSPEKALKEIGQVVEGVKTAEALKELTDREGIYAPITEAVYRVIIRREELKGVLREMLLRSPGEEFSL</sequence>
<feature type="binding site" evidence="13">
    <location>
        <position position="99"/>
    </location>
    <ligand>
        <name>sn-glycerol 3-phosphate</name>
        <dbReference type="ChEBI" id="CHEBI:57597"/>
    </ligand>
</feature>
<feature type="binding site" evidence="13">
    <location>
        <position position="183"/>
    </location>
    <ligand>
        <name>sn-glycerol 3-phosphate</name>
        <dbReference type="ChEBI" id="CHEBI:57597"/>
    </ligand>
</feature>
<keyword evidence="2 13" id="KW-0444">Lipid biosynthesis</keyword>
<evidence type="ECO:0000259" key="18">
    <source>
        <dbReference type="Pfam" id="PF01210"/>
    </source>
</evidence>
<dbReference type="HAMAP" id="MF_00394">
    <property type="entry name" value="NAD_Glyc3P_dehydrog"/>
    <property type="match status" value="1"/>
</dbReference>
<feature type="binding site" evidence="13">
    <location>
        <position position="247"/>
    </location>
    <ligand>
        <name>sn-glycerol 3-phosphate</name>
        <dbReference type="ChEBI" id="CHEBI:57597"/>
    </ligand>
</feature>
<dbReference type="GO" id="GO:0046168">
    <property type="term" value="P:glycerol-3-phosphate catabolic process"/>
    <property type="evidence" value="ECO:0007669"/>
    <property type="project" value="InterPro"/>
</dbReference>
<dbReference type="GO" id="GO:0051287">
    <property type="term" value="F:NAD binding"/>
    <property type="evidence" value="ECO:0007669"/>
    <property type="project" value="InterPro"/>
</dbReference>
<feature type="binding site" evidence="15">
    <location>
        <position position="99"/>
    </location>
    <ligand>
        <name>substrate</name>
    </ligand>
</feature>
<dbReference type="SUPFAM" id="SSF48179">
    <property type="entry name" value="6-phosphogluconate dehydrogenase C-terminal domain-like"/>
    <property type="match status" value="1"/>
</dbReference>
<dbReference type="RefSeq" id="WP_121011346.1">
    <property type="nucleotide sequence ID" value="NZ_RCCJ01000001.1"/>
</dbReference>
<dbReference type="EC" id="1.1.1.94" evidence="10 13"/>
<dbReference type="FunFam" id="1.10.1040.10:FF:000001">
    <property type="entry name" value="Glycerol-3-phosphate dehydrogenase [NAD(P)+]"/>
    <property type="match status" value="1"/>
</dbReference>
<keyword evidence="5 13" id="KW-0520">NAD</keyword>
<dbReference type="InterPro" id="IPR006109">
    <property type="entry name" value="G3P_DH_NAD-dep_C"/>
</dbReference>
<dbReference type="GO" id="GO:0046167">
    <property type="term" value="P:glycerol-3-phosphate biosynthetic process"/>
    <property type="evidence" value="ECO:0007669"/>
    <property type="project" value="UniProtKB-UniRule"/>
</dbReference>
<comment type="caution">
    <text evidence="13">Lacks conserved residue(s) required for the propagation of feature annotation.</text>
</comment>
<feature type="binding site" evidence="13">
    <location>
        <position position="46"/>
    </location>
    <ligand>
        <name>NADPH</name>
        <dbReference type="ChEBI" id="CHEBI:57783"/>
    </ligand>
</feature>
<dbReference type="FunFam" id="3.40.50.720:FF:000019">
    <property type="entry name" value="Glycerol-3-phosphate dehydrogenase [NAD(P)+]"/>
    <property type="match status" value="1"/>
</dbReference>
<feature type="binding site" evidence="13">
    <location>
        <position position="246"/>
    </location>
    <ligand>
        <name>sn-glycerol 3-phosphate</name>
        <dbReference type="ChEBI" id="CHEBI:57597"/>
    </ligand>
</feature>
<keyword evidence="21" id="KW-1185">Reference proteome</keyword>
<keyword evidence="3 13" id="KW-0521">NADP</keyword>
<evidence type="ECO:0000256" key="10">
    <source>
        <dbReference type="ARBA" id="ARBA00066687"/>
    </source>
</evidence>
<feature type="binding site" evidence="13">
    <location>
        <position position="127"/>
    </location>
    <ligand>
        <name>sn-glycerol 3-phosphate</name>
        <dbReference type="ChEBI" id="CHEBI:57597"/>
    </ligand>
</feature>
<evidence type="ECO:0000256" key="1">
    <source>
        <dbReference type="ARBA" id="ARBA00011009"/>
    </source>
</evidence>
<dbReference type="GO" id="GO:0005975">
    <property type="term" value="P:carbohydrate metabolic process"/>
    <property type="evidence" value="ECO:0007669"/>
    <property type="project" value="InterPro"/>
</dbReference>
<dbReference type="InterPro" id="IPR006168">
    <property type="entry name" value="G3P_DH_NAD-dep"/>
</dbReference>
<proteinExistence type="inferred from homology"/>
<gene>
    <name evidence="13" type="primary">gpsA</name>
    <name evidence="20" type="ORF">BCF55_1180</name>
</gene>
<dbReference type="Pfam" id="PF07479">
    <property type="entry name" value="NAD_Gly3P_dh_C"/>
    <property type="match status" value="1"/>
</dbReference>
<keyword evidence="8 13" id="KW-1208">Phospholipid metabolism</keyword>
<evidence type="ECO:0000256" key="17">
    <source>
        <dbReference type="RuleBase" id="RU000437"/>
    </source>
</evidence>
<evidence type="ECO:0000259" key="19">
    <source>
        <dbReference type="Pfam" id="PF07479"/>
    </source>
</evidence>
<feature type="binding site" evidence="13">
    <location>
        <position position="99"/>
    </location>
    <ligand>
        <name>NADPH</name>
        <dbReference type="ChEBI" id="CHEBI:57783"/>
    </ligand>
</feature>
<dbReference type="PROSITE" id="PS00957">
    <property type="entry name" value="NAD_G3PDH"/>
    <property type="match status" value="1"/>
</dbReference>
<dbReference type="UniPathway" id="UPA00940"/>
<protein>
    <recommendedName>
        <fullName evidence="11 13">Glycerol-3-phosphate dehydrogenase [NAD(P)+]</fullName>
        <ecNumber evidence="10 13">1.1.1.94</ecNumber>
    </recommendedName>
    <alternativeName>
        <fullName evidence="13">NAD(P)(+)-dependent glycerol-3-phosphate dehydrogenase</fullName>
    </alternativeName>
    <alternativeName>
        <fullName evidence="12 13">NAD(P)H-dependent dihydroxyacetone-phosphate reductase</fullName>
    </alternativeName>
</protein>
<dbReference type="EMBL" id="RCCJ01000001">
    <property type="protein sequence ID" value="RLJ70893.1"/>
    <property type="molecule type" value="Genomic_DNA"/>
</dbReference>
<organism evidence="20 21">
    <name type="scientific">Hydrogenivirga caldilitoris</name>
    <dbReference type="NCBI Taxonomy" id="246264"/>
    <lineage>
        <taxon>Bacteria</taxon>
        <taxon>Pseudomonadati</taxon>
        <taxon>Aquificota</taxon>
        <taxon>Aquificia</taxon>
        <taxon>Aquificales</taxon>
        <taxon>Aquificaceae</taxon>
        <taxon>Hydrogenivirga</taxon>
    </lineage>
</organism>
<keyword evidence="13" id="KW-0547">Nucleotide-binding</keyword>
<dbReference type="InterPro" id="IPR008927">
    <property type="entry name" value="6-PGluconate_DH-like_C_sf"/>
</dbReference>
<dbReference type="OrthoDB" id="9812273at2"/>
<dbReference type="InterPro" id="IPR013328">
    <property type="entry name" value="6PGD_dom2"/>
</dbReference>
<evidence type="ECO:0000256" key="11">
    <source>
        <dbReference type="ARBA" id="ARBA00069372"/>
    </source>
</evidence>
<comment type="pathway">
    <text evidence="13">Membrane lipid metabolism; glycerophospholipid metabolism.</text>
</comment>
<feature type="binding site" evidence="13">
    <location>
        <position position="248"/>
    </location>
    <ligand>
        <name>sn-glycerol 3-phosphate</name>
        <dbReference type="ChEBI" id="CHEBI:57597"/>
    </ligand>
</feature>
<dbReference type="PRINTS" id="PR00077">
    <property type="entry name" value="GPDHDRGNASE"/>
</dbReference>
<evidence type="ECO:0000256" key="5">
    <source>
        <dbReference type="ARBA" id="ARBA00023027"/>
    </source>
</evidence>
<dbReference type="GO" id="GO:0008654">
    <property type="term" value="P:phospholipid biosynthetic process"/>
    <property type="evidence" value="ECO:0007669"/>
    <property type="project" value="UniProtKB-KW"/>
</dbReference>
<evidence type="ECO:0000256" key="16">
    <source>
        <dbReference type="PIRSR" id="PIRSR000114-3"/>
    </source>
</evidence>
<evidence type="ECO:0000256" key="8">
    <source>
        <dbReference type="ARBA" id="ARBA00023264"/>
    </source>
</evidence>
<feature type="binding site" evidence="16">
    <location>
        <position position="247"/>
    </location>
    <ligand>
        <name>NAD(+)</name>
        <dbReference type="ChEBI" id="CHEBI:57540"/>
    </ligand>
</feature>
<feature type="domain" description="Glycerol-3-phosphate dehydrogenase NAD-dependent C-terminal" evidence="19">
    <location>
        <begin position="172"/>
        <end position="310"/>
    </location>
</feature>
<evidence type="ECO:0000256" key="12">
    <source>
        <dbReference type="ARBA" id="ARBA00080511"/>
    </source>
</evidence>
<feature type="binding site" evidence="13">
    <location>
        <position position="273"/>
    </location>
    <ligand>
        <name>NADPH</name>
        <dbReference type="ChEBI" id="CHEBI:57783"/>
    </ligand>
</feature>
<dbReference type="Gene3D" id="3.40.50.720">
    <property type="entry name" value="NAD(P)-binding Rossmann-like Domain"/>
    <property type="match status" value="1"/>
</dbReference>
<dbReference type="GO" id="GO:0141153">
    <property type="term" value="F:glycerol-3-phosphate dehydrogenase (NADP+) activity"/>
    <property type="evidence" value="ECO:0007669"/>
    <property type="project" value="RHEA"/>
</dbReference>
<feature type="active site" description="Proton acceptor" evidence="13 14">
    <location>
        <position position="183"/>
    </location>
</feature>
<dbReference type="InterPro" id="IPR011128">
    <property type="entry name" value="G3P_DH_NAD-dep_N"/>
</dbReference>
<feature type="binding site" evidence="16">
    <location>
        <begin position="7"/>
        <end position="12"/>
    </location>
    <ligand>
        <name>NAD(+)</name>
        <dbReference type="ChEBI" id="CHEBI:57540"/>
    </ligand>
</feature>
<evidence type="ECO:0000256" key="14">
    <source>
        <dbReference type="PIRSR" id="PIRSR000114-1"/>
    </source>
</evidence>
<evidence type="ECO:0000256" key="13">
    <source>
        <dbReference type="HAMAP-Rule" id="MF_00394"/>
    </source>
</evidence>
<evidence type="ECO:0000256" key="3">
    <source>
        <dbReference type="ARBA" id="ARBA00022857"/>
    </source>
</evidence>
<dbReference type="AlphaFoldDB" id="A0A497XVT6"/>
<reference evidence="20 21" key="1">
    <citation type="submission" date="2018-10" db="EMBL/GenBank/DDBJ databases">
        <title>Genomic Encyclopedia of Archaeal and Bacterial Type Strains, Phase II (KMG-II): from individual species to whole genera.</title>
        <authorList>
            <person name="Goeker M."/>
        </authorList>
    </citation>
    <scope>NUCLEOTIDE SEQUENCE [LARGE SCALE GENOMIC DNA]</scope>
    <source>
        <strain evidence="20 21">DSM 16510</strain>
    </source>
</reference>
<comment type="catalytic activity">
    <reaction evidence="13">
        <text>sn-glycerol 3-phosphate + NAD(+) = dihydroxyacetone phosphate + NADH + H(+)</text>
        <dbReference type="Rhea" id="RHEA:11092"/>
        <dbReference type="ChEBI" id="CHEBI:15378"/>
        <dbReference type="ChEBI" id="CHEBI:57540"/>
        <dbReference type="ChEBI" id="CHEBI:57597"/>
        <dbReference type="ChEBI" id="CHEBI:57642"/>
        <dbReference type="ChEBI" id="CHEBI:57945"/>
        <dbReference type="EC" id="1.1.1.94"/>
    </reaction>
</comment>
<evidence type="ECO:0000313" key="21">
    <source>
        <dbReference type="Proteomes" id="UP000267841"/>
    </source>
</evidence>
<comment type="function">
    <text evidence="13">Catalyzes the reduction of the glycolytic intermediate dihydroxyacetone phosphate (DHAP) to sn-glycerol 3-phosphate (G3P), the key precursor for phospholipid synthesis.</text>
</comment>
<keyword evidence="7 13" id="KW-0594">Phospholipid biosynthesis</keyword>
<keyword evidence="13" id="KW-0963">Cytoplasm</keyword>
<feature type="binding site" evidence="13">
    <location>
        <position position="11"/>
    </location>
    <ligand>
        <name>NADPH</name>
        <dbReference type="ChEBI" id="CHEBI:57783"/>
    </ligand>
</feature>
<name>A0A497XVT6_9AQUI</name>
<feature type="binding site" evidence="15">
    <location>
        <begin position="247"/>
        <end position="248"/>
    </location>
    <ligand>
        <name>substrate</name>
    </ligand>
</feature>
<evidence type="ECO:0000256" key="2">
    <source>
        <dbReference type="ARBA" id="ARBA00022516"/>
    </source>
</evidence>
<dbReference type="PANTHER" id="PTHR11728:SF1">
    <property type="entry name" value="GLYCEROL-3-PHOSPHATE DEHYDROGENASE [NAD(+)] 2, CHLOROPLASTIC"/>
    <property type="match status" value="1"/>
</dbReference>
<comment type="catalytic activity">
    <reaction evidence="9">
        <text>sn-glycerol 3-phosphate + NADP(+) = dihydroxyacetone phosphate + NADPH + H(+)</text>
        <dbReference type="Rhea" id="RHEA:11096"/>
        <dbReference type="ChEBI" id="CHEBI:15378"/>
        <dbReference type="ChEBI" id="CHEBI:57597"/>
        <dbReference type="ChEBI" id="CHEBI:57642"/>
        <dbReference type="ChEBI" id="CHEBI:57783"/>
        <dbReference type="ChEBI" id="CHEBI:58349"/>
        <dbReference type="EC" id="1.1.1.94"/>
    </reaction>
    <physiologicalReaction direction="right-to-left" evidence="9">
        <dbReference type="Rhea" id="RHEA:11098"/>
    </physiologicalReaction>
</comment>
<feature type="binding site" evidence="13">
    <location>
        <position position="129"/>
    </location>
    <ligand>
        <name>sn-glycerol 3-phosphate</name>
        <dbReference type="ChEBI" id="CHEBI:57597"/>
    </ligand>
</feature>
<keyword evidence="6 13" id="KW-0443">Lipid metabolism</keyword>
<dbReference type="NCBIfam" id="NF000942">
    <property type="entry name" value="PRK00094.1-4"/>
    <property type="match status" value="1"/>
</dbReference>
<dbReference type="PANTHER" id="PTHR11728">
    <property type="entry name" value="GLYCEROL-3-PHOSPHATE DEHYDROGENASE"/>
    <property type="match status" value="1"/>
</dbReference>
<comment type="subcellular location">
    <subcellularLocation>
        <location evidence="13">Cytoplasm</location>
    </subcellularLocation>
</comment>
<accession>A0A497XVT6</accession>
<dbReference type="Pfam" id="PF01210">
    <property type="entry name" value="NAD_Gly3P_dh_N"/>
    <property type="match status" value="1"/>
</dbReference>
<comment type="caution">
    <text evidence="20">The sequence shown here is derived from an EMBL/GenBank/DDBJ whole genome shotgun (WGS) entry which is preliminary data.</text>
</comment>